<dbReference type="PANTHER" id="PTHR43060:SF17">
    <property type="entry name" value="L-THREONATE DEHYDROGENASE"/>
    <property type="match status" value="1"/>
</dbReference>
<proteinExistence type="predicted"/>
<feature type="domain" description="3-hydroxyisobutyrate dehydrogenase-like NAD-binding" evidence="2">
    <location>
        <begin position="316"/>
        <end position="435"/>
    </location>
</feature>
<dbReference type="GO" id="GO:0016491">
    <property type="term" value="F:oxidoreductase activity"/>
    <property type="evidence" value="ECO:0007669"/>
    <property type="project" value="InterPro"/>
</dbReference>
<dbReference type="OrthoDB" id="48988at2759"/>
<dbReference type="Proteomes" id="UP001152049">
    <property type="component" value="Unassembled WGS sequence"/>
</dbReference>
<dbReference type="InterPro" id="IPR002204">
    <property type="entry name" value="3-OH-isobutyrate_DH-rel_CS"/>
</dbReference>
<evidence type="ECO:0008006" key="5">
    <source>
        <dbReference type="Google" id="ProtNLM"/>
    </source>
</evidence>
<feature type="domain" description="3-hydroxyisobutyrate dehydrogenase-like NAD-binding" evidence="2">
    <location>
        <begin position="176"/>
        <end position="296"/>
    </location>
</feature>
<sequence>MTTEKPSIGFIGLGAMGFGMAANLVKEGYAVRGFDISKEILKKFVAVGGTAATSPANAVENRSICVCMVATPQQAQTVLWDGEDPAVPTLPKKATLLLCSTVPCGYVQGLSKELADRGRGDIGLIDCPVSGGAIRAADGTLSIMAGASTESLTNGQGVLQAMSDPTKLYIVKGGLGAGSNMKMCHQVLASNQILAASEAMGFASHLGLDLGETGDYVINSDAWSWMFQNRLPRILDPSQPLASAVTIILKDTSIITSEARRAGFPCHMTSVAEQVYFTGLGRGWGPDDDSSLVRLYNEGAGKVGPVKGAVEEESAKLKLVADLLRGIHLCAAAETFAFANFLGLDLDQVYELCVNAAGGSSLLTNVGQEMTRGLRHDIALQDWFKNESADDGLETVFGSLQKAVDEAQRLKVPVFLATQALNLLRRALQSGRGTESRLATGAVIRVWHQAGNGF</sequence>
<dbReference type="PANTHER" id="PTHR43060">
    <property type="entry name" value="3-HYDROXYISOBUTYRATE DEHYDROGENASE-LIKE 1, MITOCHONDRIAL-RELATED"/>
    <property type="match status" value="1"/>
</dbReference>
<reference evidence="3" key="1">
    <citation type="submission" date="2022-09" db="EMBL/GenBank/DDBJ databases">
        <title>Fusarium specimens isolated from Avocado Roots.</title>
        <authorList>
            <person name="Stajich J."/>
            <person name="Roper C."/>
            <person name="Heimlech-Rivalta G."/>
        </authorList>
    </citation>
    <scope>NUCLEOTIDE SEQUENCE</scope>
    <source>
        <strain evidence="3">CF00136</strain>
    </source>
</reference>
<feature type="domain" description="6-phosphogluconate dehydrogenase NADP-binding" evidence="1">
    <location>
        <begin position="7"/>
        <end position="164"/>
    </location>
</feature>
<dbReference type="Pfam" id="PF14833">
    <property type="entry name" value="NAD_binding_11"/>
    <property type="match status" value="2"/>
</dbReference>
<protein>
    <recommendedName>
        <fullName evidence="5">3-hydroxyisobutyrate dehydrogenase</fullName>
    </recommendedName>
</protein>
<evidence type="ECO:0000259" key="2">
    <source>
        <dbReference type="Pfam" id="PF14833"/>
    </source>
</evidence>
<dbReference type="GO" id="GO:0051287">
    <property type="term" value="F:NAD binding"/>
    <property type="evidence" value="ECO:0007669"/>
    <property type="project" value="InterPro"/>
</dbReference>
<evidence type="ECO:0000313" key="4">
    <source>
        <dbReference type="Proteomes" id="UP001152049"/>
    </source>
</evidence>
<evidence type="ECO:0000259" key="1">
    <source>
        <dbReference type="Pfam" id="PF03446"/>
    </source>
</evidence>
<dbReference type="Pfam" id="PF03446">
    <property type="entry name" value="NAD_binding_2"/>
    <property type="match status" value="1"/>
</dbReference>
<dbReference type="InterPro" id="IPR006115">
    <property type="entry name" value="6PGDH_NADP-bd"/>
</dbReference>
<dbReference type="Gene3D" id="1.10.1040.10">
    <property type="entry name" value="N-(1-d-carboxylethyl)-l-norvaline Dehydrogenase, domain 2"/>
    <property type="match status" value="2"/>
</dbReference>
<dbReference type="SUPFAM" id="SSF48179">
    <property type="entry name" value="6-phosphogluconate dehydrogenase C-terminal domain-like"/>
    <property type="match status" value="2"/>
</dbReference>
<dbReference type="InterPro" id="IPR013328">
    <property type="entry name" value="6PGD_dom2"/>
</dbReference>
<dbReference type="InterPro" id="IPR029154">
    <property type="entry name" value="HIBADH-like_NADP-bd"/>
</dbReference>
<accession>A0A9W8VBB7</accession>
<organism evidence="3 4">
    <name type="scientific">Fusarium torreyae</name>
    <dbReference type="NCBI Taxonomy" id="1237075"/>
    <lineage>
        <taxon>Eukaryota</taxon>
        <taxon>Fungi</taxon>
        <taxon>Dikarya</taxon>
        <taxon>Ascomycota</taxon>
        <taxon>Pezizomycotina</taxon>
        <taxon>Sordariomycetes</taxon>
        <taxon>Hypocreomycetidae</taxon>
        <taxon>Hypocreales</taxon>
        <taxon>Nectriaceae</taxon>
        <taxon>Fusarium</taxon>
    </lineage>
</organism>
<dbReference type="AlphaFoldDB" id="A0A9W8VBB7"/>
<dbReference type="SUPFAM" id="SSF51735">
    <property type="entry name" value="NAD(P)-binding Rossmann-fold domains"/>
    <property type="match status" value="1"/>
</dbReference>
<dbReference type="GO" id="GO:0050661">
    <property type="term" value="F:NADP binding"/>
    <property type="evidence" value="ECO:0007669"/>
    <property type="project" value="InterPro"/>
</dbReference>
<dbReference type="InterPro" id="IPR036291">
    <property type="entry name" value="NAD(P)-bd_dom_sf"/>
</dbReference>
<dbReference type="Gene3D" id="3.40.50.720">
    <property type="entry name" value="NAD(P)-binding Rossmann-like Domain"/>
    <property type="match status" value="1"/>
</dbReference>
<name>A0A9W8VBB7_9HYPO</name>
<evidence type="ECO:0000313" key="3">
    <source>
        <dbReference type="EMBL" id="KAJ4248804.1"/>
    </source>
</evidence>
<keyword evidence="4" id="KW-1185">Reference proteome</keyword>
<dbReference type="PROSITE" id="PS00895">
    <property type="entry name" value="3_HYDROXYISOBUT_DH"/>
    <property type="match status" value="1"/>
</dbReference>
<gene>
    <name evidence="3" type="ORF">NW762_012642</name>
</gene>
<dbReference type="EMBL" id="JAOQAZ010000035">
    <property type="protein sequence ID" value="KAJ4248804.1"/>
    <property type="molecule type" value="Genomic_DNA"/>
</dbReference>
<comment type="caution">
    <text evidence="3">The sequence shown here is derived from an EMBL/GenBank/DDBJ whole genome shotgun (WGS) entry which is preliminary data.</text>
</comment>
<dbReference type="InterPro" id="IPR008927">
    <property type="entry name" value="6-PGluconate_DH-like_C_sf"/>
</dbReference>